<dbReference type="AlphaFoldDB" id="A0A316V6E2"/>
<evidence type="ECO:0000313" key="11">
    <source>
        <dbReference type="EMBL" id="PWN33076.1"/>
    </source>
</evidence>
<evidence type="ECO:0000313" key="12">
    <source>
        <dbReference type="Proteomes" id="UP000245771"/>
    </source>
</evidence>
<dbReference type="Proteomes" id="UP000245771">
    <property type="component" value="Unassembled WGS sequence"/>
</dbReference>
<reference evidence="11 12" key="1">
    <citation type="journal article" date="2018" name="Mol. Biol. Evol.">
        <title>Broad Genomic Sampling Reveals a Smut Pathogenic Ancestry of the Fungal Clade Ustilaginomycotina.</title>
        <authorList>
            <person name="Kijpornyongpan T."/>
            <person name="Mondo S.J."/>
            <person name="Barry K."/>
            <person name="Sandor L."/>
            <person name="Lee J."/>
            <person name="Lipzen A."/>
            <person name="Pangilinan J."/>
            <person name="LaButti K."/>
            <person name="Hainaut M."/>
            <person name="Henrissat B."/>
            <person name="Grigoriev I.V."/>
            <person name="Spatafora J.W."/>
            <person name="Aime M.C."/>
        </authorList>
    </citation>
    <scope>NUCLEOTIDE SEQUENCE [LARGE SCALE GENOMIC DNA]</scope>
    <source>
        <strain evidence="11 12">MCA 3882</strain>
    </source>
</reference>
<dbReference type="GO" id="GO:0003676">
    <property type="term" value="F:nucleic acid binding"/>
    <property type="evidence" value="ECO:0007669"/>
    <property type="project" value="InterPro"/>
</dbReference>
<comment type="cofactor">
    <cofactor evidence="1">
        <name>Mg(2+)</name>
        <dbReference type="ChEBI" id="CHEBI:18420"/>
    </cofactor>
</comment>
<sequence>MGKSKGGFYAVRKGREPGIYNTWADCQEQVTGFAGAIFKKFPAYEEARRFIEETGTRTFRPERNNFNYTSNDHNGNNPNRRYFQTSPESSTASGSDTESAQRPPKREILQIEDSSRTLPPKRICYDTNKIPESSSSIIEEVEVYIKVRKIDGGEAMWKLCFPDYVKGANEYYSRGGLERNSLRAGLMAILRAVESQLDPEAKLLIFTNNEISVKCIKAWNSEWEETSVSLTEESDLIKKCSDEMRKCPYSPILQYVSSESSCSDQPTQPDIGWGDFEPFLSDDEDFSQMVLNKGKGKQA</sequence>
<dbReference type="InterPro" id="IPR011320">
    <property type="entry name" value="RNase_H1_N"/>
</dbReference>
<dbReference type="EC" id="3.1.26.4" evidence="3"/>
<evidence type="ECO:0000256" key="2">
    <source>
        <dbReference type="ARBA" id="ARBA00005300"/>
    </source>
</evidence>
<dbReference type="Pfam" id="PF01693">
    <property type="entry name" value="Cauli_VI"/>
    <property type="match status" value="1"/>
</dbReference>
<feature type="domain" description="Ribonuclease H1 N-terminal" evidence="10">
    <location>
        <begin position="8"/>
        <end position="50"/>
    </location>
</feature>
<keyword evidence="4" id="KW-0540">Nuclease</keyword>
<evidence type="ECO:0000259" key="10">
    <source>
        <dbReference type="Pfam" id="PF01693"/>
    </source>
</evidence>
<dbReference type="InterPro" id="IPR036397">
    <property type="entry name" value="RNaseH_sf"/>
</dbReference>
<evidence type="ECO:0000256" key="4">
    <source>
        <dbReference type="ARBA" id="ARBA00022722"/>
    </source>
</evidence>
<dbReference type="FunFam" id="3.40.970.10:FF:000001">
    <property type="entry name" value="Ribonuclease H1"/>
    <property type="match status" value="1"/>
</dbReference>
<dbReference type="GO" id="GO:0004523">
    <property type="term" value="F:RNA-DNA hybrid ribonuclease activity"/>
    <property type="evidence" value="ECO:0007669"/>
    <property type="project" value="UniProtKB-EC"/>
</dbReference>
<dbReference type="Gene3D" id="3.40.970.10">
    <property type="entry name" value="Ribonuclease H1, N-terminal domain"/>
    <property type="match status" value="1"/>
</dbReference>
<dbReference type="InParanoid" id="A0A316V6E2"/>
<dbReference type="RefSeq" id="XP_025353378.1">
    <property type="nucleotide sequence ID" value="XM_025501482.1"/>
</dbReference>
<dbReference type="GO" id="GO:0046872">
    <property type="term" value="F:metal ion binding"/>
    <property type="evidence" value="ECO:0007669"/>
    <property type="project" value="UniProtKB-KW"/>
</dbReference>
<dbReference type="SUPFAM" id="SSF55658">
    <property type="entry name" value="L9 N-domain-like"/>
    <property type="match status" value="1"/>
</dbReference>
<gene>
    <name evidence="11" type="ORF">FA14DRAFT_185844</name>
</gene>
<protein>
    <recommendedName>
        <fullName evidence="3">ribonuclease H</fullName>
        <ecNumber evidence="3">3.1.26.4</ecNumber>
    </recommendedName>
</protein>
<keyword evidence="7" id="KW-0378">Hydrolase</keyword>
<dbReference type="InterPro" id="IPR037056">
    <property type="entry name" value="RNase_H1_N_sf"/>
</dbReference>
<dbReference type="InterPro" id="IPR009027">
    <property type="entry name" value="Ribosomal_bL9/RNase_H1_N"/>
</dbReference>
<dbReference type="FunCoup" id="A0A316V6E2">
    <property type="interactions" value="56"/>
</dbReference>
<accession>A0A316V6E2</accession>
<dbReference type="GeneID" id="37023263"/>
<dbReference type="Gene3D" id="3.30.420.10">
    <property type="entry name" value="Ribonuclease H-like superfamily/Ribonuclease H"/>
    <property type="match status" value="1"/>
</dbReference>
<keyword evidence="6" id="KW-0255">Endonuclease</keyword>
<organism evidence="11 12">
    <name type="scientific">Meira miltonrushii</name>
    <dbReference type="NCBI Taxonomy" id="1280837"/>
    <lineage>
        <taxon>Eukaryota</taxon>
        <taxon>Fungi</taxon>
        <taxon>Dikarya</taxon>
        <taxon>Basidiomycota</taxon>
        <taxon>Ustilaginomycotina</taxon>
        <taxon>Exobasidiomycetes</taxon>
        <taxon>Exobasidiales</taxon>
        <taxon>Brachybasidiaceae</taxon>
        <taxon>Meira</taxon>
    </lineage>
</organism>
<dbReference type="PANTHER" id="PTHR10642:SF26">
    <property type="entry name" value="RIBONUCLEASE H1"/>
    <property type="match status" value="1"/>
</dbReference>
<keyword evidence="5" id="KW-0479">Metal-binding</keyword>
<dbReference type="PANTHER" id="PTHR10642">
    <property type="entry name" value="RIBONUCLEASE H1"/>
    <property type="match status" value="1"/>
</dbReference>
<evidence type="ECO:0000256" key="5">
    <source>
        <dbReference type="ARBA" id="ARBA00022723"/>
    </source>
</evidence>
<evidence type="ECO:0000256" key="6">
    <source>
        <dbReference type="ARBA" id="ARBA00022759"/>
    </source>
</evidence>
<dbReference type="InterPro" id="IPR050092">
    <property type="entry name" value="RNase_H"/>
</dbReference>
<feature type="compositionally biased region" description="Polar residues" evidence="9">
    <location>
        <begin position="64"/>
        <end position="100"/>
    </location>
</feature>
<evidence type="ECO:0000256" key="7">
    <source>
        <dbReference type="ARBA" id="ARBA00022801"/>
    </source>
</evidence>
<dbReference type="OrthoDB" id="245563at2759"/>
<dbReference type="GO" id="GO:0043137">
    <property type="term" value="P:DNA replication, removal of RNA primer"/>
    <property type="evidence" value="ECO:0007669"/>
    <property type="project" value="TreeGrafter"/>
</dbReference>
<evidence type="ECO:0000256" key="1">
    <source>
        <dbReference type="ARBA" id="ARBA00001946"/>
    </source>
</evidence>
<evidence type="ECO:0000256" key="3">
    <source>
        <dbReference type="ARBA" id="ARBA00012180"/>
    </source>
</evidence>
<keyword evidence="12" id="KW-1185">Reference proteome</keyword>
<proteinExistence type="inferred from homology"/>
<name>A0A316V6E2_9BASI</name>
<evidence type="ECO:0000256" key="8">
    <source>
        <dbReference type="ARBA" id="ARBA00022842"/>
    </source>
</evidence>
<evidence type="ECO:0000256" key="9">
    <source>
        <dbReference type="SAM" id="MobiDB-lite"/>
    </source>
</evidence>
<keyword evidence="8" id="KW-0460">Magnesium</keyword>
<dbReference type="EMBL" id="KZ819605">
    <property type="protein sequence ID" value="PWN33076.1"/>
    <property type="molecule type" value="Genomic_DNA"/>
</dbReference>
<feature type="region of interest" description="Disordered" evidence="9">
    <location>
        <begin position="55"/>
        <end position="107"/>
    </location>
</feature>
<comment type="similarity">
    <text evidence="2">Belongs to the RNase H family.</text>
</comment>
<dbReference type="STRING" id="1280837.A0A316V6E2"/>